<dbReference type="RefSeq" id="WP_084928059.1">
    <property type="nucleotide sequence ID" value="NZ_NCVM01000017.1"/>
</dbReference>
<dbReference type="EMBL" id="NCVM01000017">
    <property type="protein sequence ID" value="ORP04975.1"/>
    <property type="molecule type" value="Genomic_DNA"/>
</dbReference>
<dbReference type="AlphaFoldDB" id="A0A1X1KZS3"/>
<gene>
    <name evidence="1" type="ORF">B7693_00260</name>
</gene>
<evidence type="ECO:0000313" key="1">
    <source>
        <dbReference type="EMBL" id="ORP04975.1"/>
    </source>
</evidence>
<organism evidence="1 2">
    <name type="scientific">Streptococcus mitis</name>
    <dbReference type="NCBI Taxonomy" id="28037"/>
    <lineage>
        <taxon>Bacteria</taxon>
        <taxon>Bacillati</taxon>
        <taxon>Bacillota</taxon>
        <taxon>Bacilli</taxon>
        <taxon>Lactobacillales</taxon>
        <taxon>Streptococcaceae</taxon>
        <taxon>Streptococcus</taxon>
        <taxon>Streptococcus mitis group</taxon>
    </lineage>
</organism>
<sequence>MSEVLAIKNVSFKADADIVDLASEVFKENGYNLSKGLSLFLKNVAVKQEVSLDSEEELEKERIFLELQKEIRAGIDAYERGECIPLEEVRASLGL</sequence>
<proteinExistence type="predicted"/>
<dbReference type="Proteomes" id="UP000193388">
    <property type="component" value="Unassembled WGS sequence"/>
</dbReference>
<name>A0A1X1KZS3_STRMT</name>
<protein>
    <recommendedName>
        <fullName evidence="3">DNA-damage-inducible protein J</fullName>
    </recommendedName>
</protein>
<evidence type="ECO:0008006" key="3">
    <source>
        <dbReference type="Google" id="ProtNLM"/>
    </source>
</evidence>
<comment type="caution">
    <text evidence="1">The sequence shown here is derived from an EMBL/GenBank/DDBJ whole genome shotgun (WGS) entry which is preliminary data.</text>
</comment>
<accession>A0A1X1KZS3</accession>
<reference evidence="1 2" key="1">
    <citation type="journal article" date="2016" name="Eur. J. Clin. Microbiol. Infect. Dis.">
        <title>Whole genome sequencing as a tool for phylogenetic analysis of clinical strains of Mitis group streptococci.</title>
        <authorList>
            <person name="Rasmussen L.H."/>
            <person name="Dargis R."/>
            <person name="Hojholt K."/>
            <person name="Christensen J.J."/>
            <person name="Skovgaard O."/>
            <person name="Justesen U.S."/>
            <person name="Rosenvinge F.S."/>
            <person name="Moser C."/>
            <person name="Lukjancenko O."/>
            <person name="Rasmussen S."/>
            <person name="Nielsen X.C."/>
        </authorList>
    </citation>
    <scope>NUCLEOTIDE SEQUENCE [LARGE SCALE GENOMIC DNA]</scope>
    <source>
        <strain evidence="1 2">B_5756_13</strain>
    </source>
</reference>
<evidence type="ECO:0000313" key="2">
    <source>
        <dbReference type="Proteomes" id="UP000193388"/>
    </source>
</evidence>